<gene>
    <name evidence="1" type="ORF">DFA_12205</name>
</gene>
<protein>
    <recommendedName>
        <fullName evidence="3">GIY-YIG domain-containing protein</fullName>
    </recommendedName>
</protein>
<evidence type="ECO:0000313" key="1">
    <source>
        <dbReference type="EMBL" id="EGG14433.1"/>
    </source>
</evidence>
<name>F4QCK5_CACFS</name>
<dbReference type="EMBL" id="GL883029">
    <property type="protein sequence ID" value="EGG14433.1"/>
    <property type="molecule type" value="Genomic_DNA"/>
</dbReference>
<dbReference type="Proteomes" id="UP000007797">
    <property type="component" value="Unassembled WGS sequence"/>
</dbReference>
<sequence>MCENGATPEDIKEIIGLFKPDSYLISVDVIDEKYKLTIPRFVLERYKIDQECYQCGLYFHIHSFRDSHVVKYIGETSRFIGTRQHEHFTLKKDKATMKKIEAIFEPGFAVAFNYENDTFKCVEGKTQVLILCLPCDHALARFLESWFLQRFYFEHNSSLADQSKGAIAHNILFSTSKSLVDWVRLDEWQTLVEVSPSEVSTFGQYDRVELAECLLDFDHLVFQYFLAWGWFESIPVLVGGR</sequence>
<reference evidence="2" key="1">
    <citation type="journal article" date="2011" name="Genome Res.">
        <title>Phylogeny-wide analysis of social amoeba genomes highlights ancient origins for complex intercellular communication.</title>
        <authorList>
            <person name="Heidel A.J."/>
            <person name="Lawal H.M."/>
            <person name="Felder M."/>
            <person name="Schilde C."/>
            <person name="Helps N.R."/>
            <person name="Tunggal B."/>
            <person name="Rivero F."/>
            <person name="John U."/>
            <person name="Schleicher M."/>
            <person name="Eichinger L."/>
            <person name="Platzer M."/>
            <person name="Noegel A.A."/>
            <person name="Schaap P."/>
            <person name="Gloeckner G."/>
        </authorList>
    </citation>
    <scope>NUCLEOTIDE SEQUENCE [LARGE SCALE GENOMIC DNA]</scope>
    <source>
        <strain evidence="2">SH3</strain>
    </source>
</reference>
<accession>F4QCK5</accession>
<proteinExistence type="predicted"/>
<dbReference type="RefSeq" id="XP_004353842.1">
    <property type="nucleotide sequence ID" value="XM_004353790.1"/>
</dbReference>
<evidence type="ECO:0008006" key="3">
    <source>
        <dbReference type="Google" id="ProtNLM"/>
    </source>
</evidence>
<dbReference type="AlphaFoldDB" id="F4QCK5"/>
<organism evidence="1 2">
    <name type="scientific">Cavenderia fasciculata</name>
    <name type="common">Slime mold</name>
    <name type="synonym">Dictyostelium fasciculatum</name>
    <dbReference type="NCBI Taxonomy" id="261658"/>
    <lineage>
        <taxon>Eukaryota</taxon>
        <taxon>Amoebozoa</taxon>
        <taxon>Evosea</taxon>
        <taxon>Eumycetozoa</taxon>
        <taxon>Dictyostelia</taxon>
        <taxon>Acytosteliales</taxon>
        <taxon>Cavenderiaceae</taxon>
        <taxon>Cavenderia</taxon>
    </lineage>
</organism>
<dbReference type="KEGG" id="dfa:DFA_12205"/>
<keyword evidence="2" id="KW-1185">Reference proteome</keyword>
<dbReference type="GeneID" id="14865498"/>
<evidence type="ECO:0000313" key="2">
    <source>
        <dbReference type="Proteomes" id="UP000007797"/>
    </source>
</evidence>